<keyword evidence="2 3" id="KW-0040">ANK repeat</keyword>
<feature type="repeat" description="ANK" evidence="3">
    <location>
        <begin position="990"/>
        <end position="1011"/>
    </location>
</feature>
<feature type="region of interest" description="Disordered" evidence="4">
    <location>
        <begin position="565"/>
        <end position="584"/>
    </location>
</feature>
<feature type="compositionally biased region" description="Polar residues" evidence="4">
    <location>
        <begin position="493"/>
        <end position="514"/>
    </location>
</feature>
<dbReference type="InterPro" id="IPR057962">
    <property type="entry name" value="SPT23_MGA2_DBD"/>
</dbReference>
<feature type="compositionally biased region" description="Basic residues" evidence="4">
    <location>
        <begin position="1045"/>
        <end position="1057"/>
    </location>
</feature>
<dbReference type="OrthoDB" id="71307at2759"/>
<feature type="domain" description="IPT/TIG" evidence="5">
    <location>
        <begin position="740"/>
        <end position="825"/>
    </location>
</feature>
<dbReference type="Gene3D" id="1.25.40.20">
    <property type="entry name" value="Ankyrin repeat-containing domain"/>
    <property type="match status" value="1"/>
</dbReference>
<dbReference type="Pfam" id="PF25603">
    <property type="entry name" value="SPT23_MGA2_DBD"/>
    <property type="match status" value="1"/>
</dbReference>
<dbReference type="AlphaFoldDB" id="A0A8H7VMQ1"/>
<feature type="repeat" description="ANK" evidence="3">
    <location>
        <begin position="957"/>
        <end position="989"/>
    </location>
</feature>
<dbReference type="SMART" id="SM00429">
    <property type="entry name" value="IPT"/>
    <property type="match status" value="1"/>
</dbReference>
<dbReference type="Pfam" id="PF12796">
    <property type="entry name" value="Ank_2"/>
    <property type="match status" value="1"/>
</dbReference>
<feature type="region of interest" description="Disordered" evidence="4">
    <location>
        <begin position="638"/>
        <end position="705"/>
    </location>
</feature>
<dbReference type="InterPro" id="IPR014756">
    <property type="entry name" value="Ig_E-set"/>
</dbReference>
<feature type="region of interest" description="Disordered" evidence="4">
    <location>
        <begin position="726"/>
        <end position="745"/>
    </location>
</feature>
<sequence length="1124" mass="123267">MEPQDAQLESLDGDGTMSLHSSNNSSPLEQNEEAMDLFLTNVTDYNSQHFSYDAQHHTSVLDPSNVLVSHEQHKVDNSTSRNMTQFDHQQIMELSTTTPPAEDTELISSSSTAINNNSQLQLQQQPEVNNSKTNKGKEGGGGLLNAFANPLLHAIPVLARNCLNFEDFLAQAAMHGQNGLLGPKLQKSEDGSSSDYAAPDKLLLDPTKESSMILPASNKIASPYYIRVLGLPETGAKSRVETQIKVCVQLVNSTTNELATDWTHLRLPEHMVAKEKLKRKHNQQQQKSASPAAGGIGNNNISIGGADDSTALDGTKLLRLEAAVVCDSHPDNEIIMCTSCVHRERKRLKRKRDNKVARAAKKEANAAKLAALFANDLPNLNDEEVMAQERRKILLFNCSEYVEFHDGEATLPTRVTCYCRHHSEKTGFRLVFTVKNLHNHVIATGRSPPIMITDDHKSSKVQQQQQQQSNNTSAATTTNTNTSTRKRTRTEFDNNNSNTDVPSNSKKKANNNVITGDGETDSGVSSPSQIVSTPPTPTSQTEDIPTSPNTNNKSIPATVRSVTGSMHIDQQQQQSTLTPSLSSTGGQSFLSHMQHYNDSVPEIPQGELFDFLNSEDINVDHLITSSSSSTIIPTTTTVAPHNHQRSHLQQQQQPNISTDRTSSVPTVSPPTNIPSTTTATTTTRNRSLPQLPPATTHRRRTVGSGMTCAQQQWLASNMYAKMQQKNAAERAKANGGGTNSPRLHRLIPSEGPIYGGSEVTVLGANFYEGLTCLFGENPAVPTHCWSSNTLLCILPPAASAGPVVVSFKEHPLMLEGQDVVLFTYFDESDRALMELALQVVGLKTMGKVEDARQIAMRIVQGDSAGKDNNNNNSNNGNTVTMTSTSNGMTRTTTVSGFRIEYRDKLSLKAAMAVYDNARTLCIGRLEEQVISALVAAMHMQQTATSMMGQELSLTNRNEHSLLHLATICGYNQLVKTLVKLGCDVDQSDHNGFTALHFASWTGKVDIVQALIAKANLEARNIMGKTPERMALEAGHKQVLELFKRMPNRRQRGRQKKRKQDEQDDIRMPLSEFIPSEAVETARAVLPTRLNNMLSTFYTLSVNTACMKNLGVAVGQVYNFMLDPF</sequence>
<protein>
    <recommendedName>
        <fullName evidence="5">IPT/TIG domain-containing protein</fullName>
    </recommendedName>
</protein>
<reference evidence="6 7" key="1">
    <citation type="submission" date="2020-12" db="EMBL/GenBank/DDBJ databases">
        <title>Metabolic potential, ecology and presence of endohyphal bacteria is reflected in genomic diversity of Mucoromycotina.</title>
        <authorList>
            <person name="Muszewska A."/>
            <person name="Okrasinska A."/>
            <person name="Steczkiewicz K."/>
            <person name="Drgas O."/>
            <person name="Orlowska M."/>
            <person name="Perlinska-Lenart U."/>
            <person name="Aleksandrzak-Piekarczyk T."/>
            <person name="Szatraj K."/>
            <person name="Zielenkiewicz U."/>
            <person name="Pilsyk S."/>
            <person name="Malc E."/>
            <person name="Mieczkowski P."/>
            <person name="Kruszewska J.S."/>
            <person name="Biernat P."/>
            <person name="Pawlowska J."/>
        </authorList>
    </citation>
    <scope>NUCLEOTIDE SEQUENCE [LARGE SCALE GENOMIC DNA]</scope>
    <source>
        <strain evidence="6 7">CBS 142.35</strain>
    </source>
</reference>
<dbReference type="InterPro" id="IPR002909">
    <property type="entry name" value="IPT_dom"/>
</dbReference>
<dbReference type="PANTHER" id="PTHR24173">
    <property type="entry name" value="ANKYRIN REPEAT CONTAINING"/>
    <property type="match status" value="1"/>
</dbReference>
<evidence type="ECO:0000313" key="6">
    <source>
        <dbReference type="EMBL" id="KAG2220284.1"/>
    </source>
</evidence>
<feature type="region of interest" description="Disordered" evidence="4">
    <location>
        <begin position="447"/>
        <end position="556"/>
    </location>
</feature>
<dbReference type="SUPFAM" id="SSF48403">
    <property type="entry name" value="Ankyrin repeat"/>
    <property type="match status" value="1"/>
</dbReference>
<name>A0A8H7VMQ1_9FUNG</name>
<dbReference type="PROSITE" id="PS50088">
    <property type="entry name" value="ANK_REPEAT"/>
    <property type="match status" value="2"/>
</dbReference>
<evidence type="ECO:0000256" key="2">
    <source>
        <dbReference type="ARBA" id="ARBA00023043"/>
    </source>
</evidence>
<dbReference type="InterPro" id="IPR036770">
    <property type="entry name" value="Ankyrin_rpt-contain_sf"/>
</dbReference>
<dbReference type="Pfam" id="PF01833">
    <property type="entry name" value="TIG"/>
    <property type="match status" value="1"/>
</dbReference>
<dbReference type="SUPFAM" id="SSF81296">
    <property type="entry name" value="E set domains"/>
    <property type="match status" value="1"/>
</dbReference>
<dbReference type="SMART" id="SM00248">
    <property type="entry name" value="ANK"/>
    <property type="match status" value="2"/>
</dbReference>
<evidence type="ECO:0000256" key="1">
    <source>
        <dbReference type="ARBA" id="ARBA00022737"/>
    </source>
</evidence>
<comment type="caution">
    <text evidence="6">The sequence shown here is derived from an EMBL/GenBank/DDBJ whole genome shotgun (WGS) entry which is preliminary data.</text>
</comment>
<dbReference type="PROSITE" id="PS50297">
    <property type="entry name" value="ANK_REP_REGION"/>
    <property type="match status" value="2"/>
</dbReference>
<dbReference type="PANTHER" id="PTHR24173:SF74">
    <property type="entry name" value="ANKYRIN REPEAT DOMAIN-CONTAINING PROTEIN 16"/>
    <property type="match status" value="1"/>
</dbReference>
<feature type="region of interest" description="Disordered" evidence="4">
    <location>
        <begin position="1"/>
        <end position="29"/>
    </location>
</feature>
<accession>A0A8H7VMQ1</accession>
<dbReference type="EMBL" id="JAEPRB010000146">
    <property type="protein sequence ID" value="KAG2220284.1"/>
    <property type="molecule type" value="Genomic_DNA"/>
</dbReference>
<keyword evidence="1" id="KW-0677">Repeat</keyword>
<feature type="region of interest" description="Disordered" evidence="4">
    <location>
        <begin position="277"/>
        <end position="300"/>
    </location>
</feature>
<organism evidence="6 7">
    <name type="scientific">Circinella minor</name>
    <dbReference type="NCBI Taxonomy" id="1195481"/>
    <lineage>
        <taxon>Eukaryota</taxon>
        <taxon>Fungi</taxon>
        <taxon>Fungi incertae sedis</taxon>
        <taxon>Mucoromycota</taxon>
        <taxon>Mucoromycotina</taxon>
        <taxon>Mucoromycetes</taxon>
        <taxon>Mucorales</taxon>
        <taxon>Lichtheimiaceae</taxon>
        <taxon>Circinella</taxon>
    </lineage>
</organism>
<evidence type="ECO:0000259" key="5">
    <source>
        <dbReference type="SMART" id="SM00429"/>
    </source>
</evidence>
<evidence type="ECO:0000256" key="3">
    <source>
        <dbReference type="PROSITE-ProRule" id="PRU00023"/>
    </source>
</evidence>
<keyword evidence="7" id="KW-1185">Reference proteome</keyword>
<dbReference type="Proteomes" id="UP000646827">
    <property type="component" value="Unassembled WGS sequence"/>
</dbReference>
<feature type="compositionally biased region" description="Low complexity" evidence="4">
    <location>
        <begin position="649"/>
        <end position="666"/>
    </location>
</feature>
<gene>
    <name evidence="6" type="ORF">INT45_009899</name>
</gene>
<evidence type="ECO:0000256" key="4">
    <source>
        <dbReference type="SAM" id="MobiDB-lite"/>
    </source>
</evidence>
<feature type="compositionally biased region" description="Polar residues" evidence="4">
    <location>
        <begin position="18"/>
        <end position="29"/>
    </location>
</feature>
<feature type="compositionally biased region" description="Low complexity" evidence="4">
    <location>
        <begin position="462"/>
        <end position="483"/>
    </location>
</feature>
<dbReference type="InterPro" id="IPR002110">
    <property type="entry name" value="Ankyrin_rpt"/>
</dbReference>
<feature type="compositionally biased region" description="Low complexity" evidence="4">
    <location>
        <begin position="673"/>
        <end position="687"/>
    </location>
</feature>
<dbReference type="CDD" id="cd00102">
    <property type="entry name" value="IPT"/>
    <property type="match status" value="1"/>
</dbReference>
<proteinExistence type="predicted"/>
<dbReference type="Gene3D" id="2.60.40.10">
    <property type="entry name" value="Immunoglobulins"/>
    <property type="match status" value="1"/>
</dbReference>
<feature type="region of interest" description="Disordered" evidence="4">
    <location>
        <begin position="862"/>
        <end position="887"/>
    </location>
</feature>
<feature type="compositionally biased region" description="Polar residues" evidence="4">
    <location>
        <begin position="522"/>
        <end position="556"/>
    </location>
</feature>
<evidence type="ECO:0000313" key="7">
    <source>
        <dbReference type="Proteomes" id="UP000646827"/>
    </source>
</evidence>
<feature type="region of interest" description="Disordered" evidence="4">
    <location>
        <begin position="1045"/>
        <end position="1066"/>
    </location>
</feature>
<feature type="compositionally biased region" description="Low complexity" evidence="4">
    <location>
        <begin position="868"/>
        <end position="887"/>
    </location>
</feature>
<dbReference type="InterPro" id="IPR013783">
    <property type="entry name" value="Ig-like_fold"/>
</dbReference>
<feature type="compositionally biased region" description="Low complexity" evidence="4">
    <location>
        <begin position="570"/>
        <end position="584"/>
    </location>
</feature>
<feature type="compositionally biased region" description="Low complexity" evidence="4">
    <location>
        <begin position="288"/>
        <end position="300"/>
    </location>
</feature>